<evidence type="ECO:0000256" key="1">
    <source>
        <dbReference type="ARBA" id="ARBA00010062"/>
    </source>
</evidence>
<dbReference type="EMBL" id="FZOT01000009">
    <property type="protein sequence ID" value="SNS90132.1"/>
    <property type="molecule type" value="Genomic_DNA"/>
</dbReference>
<organism evidence="5 6">
    <name type="scientific">Noviherbaspirillum humi</name>
    <dbReference type="NCBI Taxonomy" id="1688639"/>
    <lineage>
        <taxon>Bacteria</taxon>
        <taxon>Pseudomonadati</taxon>
        <taxon>Pseudomonadota</taxon>
        <taxon>Betaproteobacteria</taxon>
        <taxon>Burkholderiales</taxon>
        <taxon>Oxalobacteraceae</taxon>
        <taxon>Noviherbaspirillum</taxon>
    </lineage>
</organism>
<feature type="chain" id="PRO_5012986474" evidence="3">
    <location>
        <begin position="20"/>
        <end position="393"/>
    </location>
</feature>
<gene>
    <name evidence="5" type="ORF">SAMN06265795_1092</name>
</gene>
<evidence type="ECO:0000259" key="4">
    <source>
        <dbReference type="Pfam" id="PF13458"/>
    </source>
</evidence>
<name>A0A239I9R9_9BURK</name>
<dbReference type="AlphaFoldDB" id="A0A239I9R9"/>
<dbReference type="Proteomes" id="UP000198284">
    <property type="component" value="Unassembled WGS sequence"/>
</dbReference>
<dbReference type="RefSeq" id="WP_176442474.1">
    <property type="nucleotide sequence ID" value="NZ_FZOT01000009.1"/>
</dbReference>
<keyword evidence="6" id="KW-1185">Reference proteome</keyword>
<feature type="signal peptide" evidence="3">
    <location>
        <begin position="1"/>
        <end position="19"/>
    </location>
</feature>
<comment type="similarity">
    <text evidence="1">Belongs to the leucine-binding protein family.</text>
</comment>
<evidence type="ECO:0000256" key="2">
    <source>
        <dbReference type="ARBA" id="ARBA00022729"/>
    </source>
</evidence>
<dbReference type="InterPro" id="IPR028082">
    <property type="entry name" value="Peripla_BP_I"/>
</dbReference>
<dbReference type="InterPro" id="IPR028081">
    <property type="entry name" value="Leu-bd"/>
</dbReference>
<dbReference type="InterPro" id="IPR051010">
    <property type="entry name" value="BCAA_transport"/>
</dbReference>
<reference evidence="5 6" key="1">
    <citation type="submission" date="2017-06" db="EMBL/GenBank/DDBJ databases">
        <authorList>
            <person name="Kim H.J."/>
            <person name="Triplett B.A."/>
        </authorList>
    </citation>
    <scope>NUCLEOTIDE SEQUENCE [LARGE SCALE GENOMIC DNA]</scope>
    <source>
        <strain evidence="5 6">U15</strain>
    </source>
</reference>
<keyword evidence="2 3" id="KW-0732">Signal</keyword>
<evidence type="ECO:0000256" key="3">
    <source>
        <dbReference type="SAM" id="SignalP"/>
    </source>
</evidence>
<evidence type="ECO:0000313" key="6">
    <source>
        <dbReference type="Proteomes" id="UP000198284"/>
    </source>
</evidence>
<sequence>MIRLNALSGCLALALSAFAATAHADGNTIKIGMIAALTGENAPSGEQMKAGIETYLREHKGMLGGKKAEVIYRDDSARAEEAKRIATELVTRDKVDILTGFQFTPNAMASAAVADQAKKPMVVINAAASAVTTRSPYVTRVSYTIAQSVKPLADWAYKTGSRRVFSIVSDYAPGVDAETWFTKVFTAQGGQVIGAVRVPMNTQDYSAYLQRIKDEKPDAIHLFLPNGQPMITFMKAFRQKELDKSGIRVLAGEGWGDEEVLKPAGDAAVGIYTAGFYSYTQPNAENQKFLQSFAKTVNDRVKPSFMGAAAYDAMALIDAALTKTNGNPSGEAFMSAVKGYSNSSSPRGVVRIDPETRDIVQNIYIRRIEKKGSEYVTTEVARYENVKDPAKEK</sequence>
<dbReference type="Pfam" id="PF13458">
    <property type="entry name" value="Peripla_BP_6"/>
    <property type="match status" value="1"/>
</dbReference>
<protein>
    <submittedName>
        <fullName evidence="5">Amino acid/amide ABC transporter substrate-binding protein, HAAT family</fullName>
    </submittedName>
</protein>
<evidence type="ECO:0000313" key="5">
    <source>
        <dbReference type="EMBL" id="SNS90132.1"/>
    </source>
</evidence>
<dbReference type="SUPFAM" id="SSF53822">
    <property type="entry name" value="Periplasmic binding protein-like I"/>
    <property type="match status" value="1"/>
</dbReference>
<dbReference type="Gene3D" id="3.40.50.2300">
    <property type="match status" value="2"/>
</dbReference>
<accession>A0A239I9R9</accession>
<dbReference type="PANTHER" id="PTHR30483:SF6">
    <property type="entry name" value="PERIPLASMIC BINDING PROTEIN OF ABC TRANSPORTER FOR NATURAL AMINO ACIDS"/>
    <property type="match status" value="1"/>
</dbReference>
<proteinExistence type="inferred from homology"/>
<feature type="domain" description="Leucine-binding protein" evidence="4">
    <location>
        <begin position="28"/>
        <end position="372"/>
    </location>
</feature>
<dbReference type="PANTHER" id="PTHR30483">
    <property type="entry name" value="LEUCINE-SPECIFIC-BINDING PROTEIN"/>
    <property type="match status" value="1"/>
</dbReference>